<evidence type="ECO:0000256" key="3">
    <source>
        <dbReference type="ARBA" id="ARBA00022771"/>
    </source>
</evidence>
<evidence type="ECO:0000313" key="9">
    <source>
        <dbReference type="EMBL" id="TGG93698.1"/>
    </source>
</evidence>
<dbReference type="Pfam" id="PF21176">
    <property type="entry name" value="RecR_HhH"/>
    <property type="match status" value="1"/>
</dbReference>
<gene>
    <name evidence="7 9" type="primary">recR</name>
    <name evidence="9" type="ORF">ERJ67_03360</name>
</gene>
<dbReference type="Gene3D" id="6.10.250.240">
    <property type="match status" value="1"/>
</dbReference>
<dbReference type="InterPro" id="IPR015967">
    <property type="entry name" value="Rcmb_RecR_Znf"/>
</dbReference>
<dbReference type="SMART" id="SM00493">
    <property type="entry name" value="TOPRIM"/>
    <property type="match status" value="1"/>
</dbReference>
<dbReference type="AlphaFoldDB" id="A0A524RPE3"/>
<evidence type="ECO:0000256" key="5">
    <source>
        <dbReference type="ARBA" id="ARBA00023172"/>
    </source>
</evidence>
<dbReference type="InterPro" id="IPR034137">
    <property type="entry name" value="TOPRIM_RecR"/>
</dbReference>
<comment type="caution">
    <text evidence="9">The sequence shown here is derived from an EMBL/GenBank/DDBJ whole genome shotgun (WGS) entry which is preliminary data.</text>
</comment>
<dbReference type="Pfam" id="PF02132">
    <property type="entry name" value="RecR_ZnF"/>
    <property type="match status" value="1"/>
</dbReference>
<dbReference type="GO" id="GO:0006310">
    <property type="term" value="P:DNA recombination"/>
    <property type="evidence" value="ECO:0007669"/>
    <property type="project" value="UniProtKB-UniRule"/>
</dbReference>
<dbReference type="GO" id="GO:0006281">
    <property type="term" value="P:DNA repair"/>
    <property type="evidence" value="ECO:0007669"/>
    <property type="project" value="UniProtKB-UniRule"/>
</dbReference>
<keyword evidence="2 7" id="KW-0227">DNA damage</keyword>
<dbReference type="Gene3D" id="3.40.1360.10">
    <property type="match status" value="1"/>
</dbReference>
<comment type="similarity">
    <text evidence="7">Belongs to the RecR family.</text>
</comment>
<evidence type="ECO:0000313" key="10">
    <source>
        <dbReference type="Proteomes" id="UP000317990"/>
    </source>
</evidence>
<dbReference type="EMBL" id="SRMO01000050">
    <property type="protein sequence ID" value="TGG93698.1"/>
    <property type="molecule type" value="Genomic_DNA"/>
</dbReference>
<proteinExistence type="inferred from homology"/>
<feature type="zinc finger region" description="C4-type" evidence="7">
    <location>
        <begin position="68"/>
        <end position="83"/>
    </location>
</feature>
<protein>
    <recommendedName>
        <fullName evidence="7">Recombination protein RecR</fullName>
    </recommendedName>
</protein>
<dbReference type="SUPFAM" id="SSF111304">
    <property type="entry name" value="Recombination protein RecR"/>
    <property type="match status" value="1"/>
</dbReference>
<organism evidence="9 10">
    <name type="scientific">Aphanocapsa feldmannii 277cV</name>
    <dbReference type="NCBI Taxonomy" id="2507553"/>
    <lineage>
        <taxon>Bacteria</taxon>
        <taxon>Bacillati</taxon>
        <taxon>Cyanobacteriota</taxon>
        <taxon>Cyanophyceae</taxon>
        <taxon>Oscillatoriophycideae</taxon>
        <taxon>Chroococcales</taxon>
        <taxon>Microcystaceae</taxon>
        <taxon>Aphanocapsa</taxon>
    </lineage>
</organism>
<dbReference type="InterPro" id="IPR006171">
    <property type="entry name" value="TOPRIM_dom"/>
</dbReference>
<comment type="function">
    <text evidence="7">May play a role in DNA repair. It seems to be involved in an RecBC-independent recombinational process of DNA repair. It may act with RecF and RecO.</text>
</comment>
<accession>A0A524RPE3</accession>
<evidence type="ECO:0000256" key="2">
    <source>
        <dbReference type="ARBA" id="ARBA00022763"/>
    </source>
</evidence>
<dbReference type="InterPro" id="IPR023627">
    <property type="entry name" value="Rcmb_RecR"/>
</dbReference>
<dbReference type="GO" id="GO:0008270">
    <property type="term" value="F:zinc ion binding"/>
    <property type="evidence" value="ECO:0007669"/>
    <property type="project" value="UniProtKB-KW"/>
</dbReference>
<name>A0A524RPE3_9CHRO</name>
<evidence type="ECO:0000259" key="8">
    <source>
        <dbReference type="PROSITE" id="PS50880"/>
    </source>
</evidence>
<dbReference type="GO" id="GO:0003677">
    <property type="term" value="F:DNA binding"/>
    <property type="evidence" value="ECO:0007669"/>
    <property type="project" value="UniProtKB-UniRule"/>
</dbReference>
<dbReference type="Proteomes" id="UP000317990">
    <property type="component" value="Unassembled WGS sequence"/>
</dbReference>
<dbReference type="PROSITE" id="PS50880">
    <property type="entry name" value="TOPRIM"/>
    <property type="match status" value="1"/>
</dbReference>
<evidence type="ECO:0000256" key="1">
    <source>
        <dbReference type="ARBA" id="ARBA00022723"/>
    </source>
</evidence>
<dbReference type="PANTHER" id="PTHR30446:SF0">
    <property type="entry name" value="RECOMBINATION PROTEIN RECR"/>
    <property type="match status" value="1"/>
</dbReference>
<keyword evidence="6 7" id="KW-0234">DNA repair</keyword>
<feature type="domain" description="Toprim" evidence="8">
    <location>
        <begin position="91"/>
        <end position="185"/>
    </location>
</feature>
<keyword evidence="1 7" id="KW-0479">Metal-binding</keyword>
<dbReference type="Gene3D" id="1.10.8.420">
    <property type="entry name" value="RecR Domain 1"/>
    <property type="match status" value="1"/>
</dbReference>
<evidence type="ECO:0000256" key="7">
    <source>
        <dbReference type="HAMAP-Rule" id="MF_00017"/>
    </source>
</evidence>
<evidence type="ECO:0000256" key="4">
    <source>
        <dbReference type="ARBA" id="ARBA00022833"/>
    </source>
</evidence>
<dbReference type="PANTHER" id="PTHR30446">
    <property type="entry name" value="RECOMBINATION PROTEIN RECR"/>
    <property type="match status" value="1"/>
</dbReference>
<dbReference type="HAMAP" id="MF_00017">
    <property type="entry name" value="RecR"/>
    <property type="match status" value="1"/>
</dbReference>
<keyword evidence="5 7" id="KW-0233">DNA recombination</keyword>
<keyword evidence="4 7" id="KW-0862">Zinc</keyword>
<dbReference type="CDD" id="cd01025">
    <property type="entry name" value="TOPRIM_recR"/>
    <property type="match status" value="1"/>
</dbReference>
<keyword evidence="3 7" id="KW-0863">Zinc-finger</keyword>
<dbReference type="Pfam" id="PF13662">
    <property type="entry name" value="Toprim_4"/>
    <property type="match status" value="1"/>
</dbReference>
<dbReference type="InterPro" id="IPR000093">
    <property type="entry name" value="DNA_Rcmb_RecR"/>
</dbReference>
<dbReference type="Pfam" id="PF21175">
    <property type="entry name" value="RecR_C"/>
    <property type="match status" value="1"/>
</dbReference>
<reference evidence="9 10" key="1">
    <citation type="journal article" date="2019" name="mSystems">
        <title>Life at home and on the roam: Genomic adaptions reflect the dual lifestyle of an intracellular, facultative symbiont.</title>
        <authorList>
            <person name="Burgsdorf I."/>
        </authorList>
    </citation>
    <scope>NUCLEOTIDE SEQUENCE [LARGE SCALE GENOMIC DNA]</scope>
    <source>
        <strain evidence="9">277cV</strain>
    </source>
</reference>
<evidence type="ECO:0000256" key="6">
    <source>
        <dbReference type="ARBA" id="ARBA00023204"/>
    </source>
</evidence>
<dbReference type="NCBIfam" id="TIGR00615">
    <property type="entry name" value="recR"/>
    <property type="match status" value="1"/>
</dbReference>
<sequence length="209" mass="23147">MPSSSCPGARVSSFTRPLARLIEQFERLPGIGPRTAQRLALHLLRQPDDQVRGFADALLNAKRQVGQCQQCFHLSAEPICEICRNPERLSNQLCIVADSRDLLAMERSREFRGLYHVLGGLISPMDGIGPEALQIQSLLERVTERSPTEVILALTPSVEGDTTSLYLARLLKPFCRVTRIAYGLPVGSELEFVDDITLARALEGRRPVA</sequence>